<dbReference type="OrthoDB" id="7701049at2759"/>
<protein>
    <submittedName>
        <fullName evidence="1">Uncharacterized protein</fullName>
    </submittedName>
</protein>
<accession>A0A653CC50</accession>
<evidence type="ECO:0000313" key="1">
    <source>
        <dbReference type="EMBL" id="VEN45269.1"/>
    </source>
</evidence>
<evidence type="ECO:0000313" key="2">
    <source>
        <dbReference type="Proteomes" id="UP000410492"/>
    </source>
</evidence>
<proteinExistence type="predicted"/>
<reference evidence="1 2" key="1">
    <citation type="submission" date="2019-01" db="EMBL/GenBank/DDBJ databases">
        <authorList>
            <person name="Sayadi A."/>
        </authorList>
    </citation>
    <scope>NUCLEOTIDE SEQUENCE [LARGE SCALE GENOMIC DNA]</scope>
</reference>
<dbReference type="EMBL" id="CAACVG010007408">
    <property type="protein sequence ID" value="VEN45269.1"/>
    <property type="molecule type" value="Genomic_DNA"/>
</dbReference>
<dbReference type="Proteomes" id="UP000410492">
    <property type="component" value="Unassembled WGS sequence"/>
</dbReference>
<name>A0A653CC50_CALMS</name>
<feature type="non-terminal residue" evidence="1">
    <location>
        <position position="52"/>
    </location>
</feature>
<keyword evidence="2" id="KW-1185">Reference proteome</keyword>
<dbReference type="AlphaFoldDB" id="A0A653CC50"/>
<gene>
    <name evidence="1" type="ORF">CALMAC_LOCUS7771</name>
</gene>
<sequence length="52" mass="6230">MSHVDWHAVMQHKNADEALKSFYDIIYNVLDECVPKFKAKSKRKQYPSWCSR</sequence>
<organism evidence="1 2">
    <name type="scientific">Callosobruchus maculatus</name>
    <name type="common">Southern cowpea weevil</name>
    <name type="synonym">Pulse bruchid</name>
    <dbReference type="NCBI Taxonomy" id="64391"/>
    <lineage>
        <taxon>Eukaryota</taxon>
        <taxon>Metazoa</taxon>
        <taxon>Ecdysozoa</taxon>
        <taxon>Arthropoda</taxon>
        <taxon>Hexapoda</taxon>
        <taxon>Insecta</taxon>
        <taxon>Pterygota</taxon>
        <taxon>Neoptera</taxon>
        <taxon>Endopterygota</taxon>
        <taxon>Coleoptera</taxon>
        <taxon>Polyphaga</taxon>
        <taxon>Cucujiformia</taxon>
        <taxon>Chrysomeloidea</taxon>
        <taxon>Chrysomelidae</taxon>
        <taxon>Bruchinae</taxon>
        <taxon>Bruchini</taxon>
        <taxon>Callosobruchus</taxon>
    </lineage>
</organism>